<keyword evidence="6" id="KW-1185">Reference proteome</keyword>
<dbReference type="GO" id="GO:0016887">
    <property type="term" value="F:ATP hydrolysis activity"/>
    <property type="evidence" value="ECO:0007669"/>
    <property type="project" value="InterPro"/>
</dbReference>
<dbReference type="AlphaFoldDB" id="A0A3D8PTK2"/>
<dbReference type="GO" id="GO:0005315">
    <property type="term" value="F:phosphate transmembrane transporter activity"/>
    <property type="evidence" value="ECO:0007669"/>
    <property type="project" value="InterPro"/>
</dbReference>
<dbReference type="InterPro" id="IPR017871">
    <property type="entry name" value="ABC_transporter-like_CS"/>
</dbReference>
<dbReference type="GO" id="GO:0035435">
    <property type="term" value="P:phosphate ion transmembrane transport"/>
    <property type="evidence" value="ECO:0007669"/>
    <property type="project" value="InterPro"/>
</dbReference>
<evidence type="ECO:0000256" key="3">
    <source>
        <dbReference type="ARBA" id="ARBA00022840"/>
    </source>
</evidence>
<dbReference type="InterPro" id="IPR005670">
    <property type="entry name" value="PstB-like"/>
</dbReference>
<dbReference type="PROSITE" id="PS50893">
    <property type="entry name" value="ABC_TRANSPORTER_2"/>
    <property type="match status" value="1"/>
</dbReference>
<dbReference type="InterPro" id="IPR027417">
    <property type="entry name" value="P-loop_NTPase"/>
</dbReference>
<dbReference type="Pfam" id="PF00005">
    <property type="entry name" value="ABC_tran"/>
    <property type="match status" value="1"/>
</dbReference>
<reference evidence="6" key="1">
    <citation type="submission" date="2017-11" db="EMBL/GenBank/DDBJ databases">
        <authorList>
            <person name="Zhu W."/>
        </authorList>
    </citation>
    <scope>NUCLEOTIDE SEQUENCE [LARGE SCALE GENOMIC DNA]</scope>
    <source>
        <strain evidence="6">CAU 1183</strain>
    </source>
</reference>
<dbReference type="SUPFAM" id="SSF52540">
    <property type="entry name" value="P-loop containing nucleoside triphosphate hydrolases"/>
    <property type="match status" value="1"/>
</dbReference>
<evidence type="ECO:0000256" key="1">
    <source>
        <dbReference type="ARBA" id="ARBA00022448"/>
    </source>
</evidence>
<protein>
    <submittedName>
        <fullName evidence="5">Phosphate ABC transporter ATP-binding protein</fullName>
    </submittedName>
</protein>
<evidence type="ECO:0000256" key="2">
    <source>
        <dbReference type="ARBA" id="ARBA00022741"/>
    </source>
</evidence>
<dbReference type="PANTHER" id="PTHR43423">
    <property type="entry name" value="ABC TRANSPORTER I FAMILY MEMBER 17"/>
    <property type="match status" value="1"/>
</dbReference>
<organism evidence="5 6">
    <name type="scientific">Oceanobacillus arenosus</name>
    <dbReference type="NCBI Taxonomy" id="1229153"/>
    <lineage>
        <taxon>Bacteria</taxon>
        <taxon>Bacillati</taxon>
        <taxon>Bacillota</taxon>
        <taxon>Bacilli</taxon>
        <taxon>Bacillales</taxon>
        <taxon>Bacillaceae</taxon>
        <taxon>Oceanobacillus</taxon>
    </lineage>
</organism>
<dbReference type="InterPro" id="IPR003593">
    <property type="entry name" value="AAA+_ATPase"/>
</dbReference>
<dbReference type="Gene3D" id="3.40.50.300">
    <property type="entry name" value="P-loop containing nucleotide triphosphate hydrolases"/>
    <property type="match status" value="1"/>
</dbReference>
<keyword evidence="1" id="KW-0813">Transport</keyword>
<keyword evidence="2" id="KW-0547">Nucleotide-binding</keyword>
<evidence type="ECO:0000259" key="4">
    <source>
        <dbReference type="PROSITE" id="PS50893"/>
    </source>
</evidence>
<sequence>MAEYYEAAIQFDHVNYSDRGTLILKDINGLFPKGKITTLVGPSGAGKTTLFKLCNRLISPNSGEIQIDGRKIDQYNPIELRQNVGLALQSATMIRGTVMKNLTLPLTLKGSELTEKDAKELLQDVGLDEEFLNRNVKDLSGGQRQKVSIARTLVNKPKILLLDEITSSLDRVSQQDIEALIVRINQKYGTTIVWITHNLTQAITIGEYSWVMIDGELIESGESSFLDNPQNDQVKQFIKGDLA</sequence>
<name>A0A3D8PTK2_9BACI</name>
<dbReference type="OrthoDB" id="1679618at2"/>
<dbReference type="Proteomes" id="UP000257143">
    <property type="component" value="Unassembled WGS sequence"/>
</dbReference>
<dbReference type="GO" id="GO:0016020">
    <property type="term" value="C:membrane"/>
    <property type="evidence" value="ECO:0007669"/>
    <property type="project" value="InterPro"/>
</dbReference>
<dbReference type="CDD" id="cd03260">
    <property type="entry name" value="ABC_PstB_phosphate_transporter"/>
    <property type="match status" value="1"/>
</dbReference>
<dbReference type="InterPro" id="IPR003439">
    <property type="entry name" value="ABC_transporter-like_ATP-bd"/>
</dbReference>
<dbReference type="EMBL" id="PIOC01000014">
    <property type="protein sequence ID" value="RDW19042.1"/>
    <property type="molecule type" value="Genomic_DNA"/>
</dbReference>
<comment type="caution">
    <text evidence="5">The sequence shown here is derived from an EMBL/GenBank/DDBJ whole genome shotgun (WGS) entry which is preliminary data.</text>
</comment>
<dbReference type="PANTHER" id="PTHR43423:SF1">
    <property type="entry name" value="ABC TRANSPORTER I FAMILY MEMBER 17"/>
    <property type="match status" value="1"/>
</dbReference>
<accession>A0A3D8PTK2</accession>
<keyword evidence="3 5" id="KW-0067">ATP-binding</keyword>
<feature type="domain" description="ABC transporter" evidence="4">
    <location>
        <begin position="9"/>
        <end position="238"/>
    </location>
</feature>
<proteinExistence type="predicted"/>
<evidence type="ECO:0000313" key="5">
    <source>
        <dbReference type="EMBL" id="RDW19042.1"/>
    </source>
</evidence>
<dbReference type="SMART" id="SM00382">
    <property type="entry name" value="AAA"/>
    <property type="match status" value="1"/>
</dbReference>
<dbReference type="GO" id="GO:0005524">
    <property type="term" value="F:ATP binding"/>
    <property type="evidence" value="ECO:0007669"/>
    <property type="project" value="UniProtKB-KW"/>
</dbReference>
<gene>
    <name evidence="5" type="ORF">CWR48_08305</name>
</gene>
<dbReference type="RefSeq" id="WP_115772779.1">
    <property type="nucleotide sequence ID" value="NZ_PIOC01000014.1"/>
</dbReference>
<dbReference type="PROSITE" id="PS00211">
    <property type="entry name" value="ABC_TRANSPORTER_1"/>
    <property type="match status" value="1"/>
</dbReference>
<evidence type="ECO:0000313" key="6">
    <source>
        <dbReference type="Proteomes" id="UP000257143"/>
    </source>
</evidence>